<accession>A0A2T7DJE8</accession>
<sequence length="86" mass="9631">MRYGLKPQLPGHRRLPQAPWRISCPCHPTPSLQPSASDNVGSHTHRRFRGSKFPLGPTRSMAYLPWVQKTVPSVCDPQVLAKGMET</sequence>
<proteinExistence type="predicted"/>
<reference evidence="2 3" key="1">
    <citation type="submission" date="2018-04" db="EMBL/GenBank/DDBJ databases">
        <title>WGS assembly of Panicum hallii var. hallii HAL2.</title>
        <authorList>
            <person name="Lovell J."/>
            <person name="Jenkins J."/>
            <person name="Lowry D."/>
            <person name="Mamidi S."/>
            <person name="Sreedasyam A."/>
            <person name="Weng X."/>
            <person name="Barry K."/>
            <person name="Bonette J."/>
            <person name="Campitelli B."/>
            <person name="Daum C."/>
            <person name="Gordon S."/>
            <person name="Gould B."/>
            <person name="Lipzen A."/>
            <person name="MacQueen A."/>
            <person name="Palacio-Mejia J."/>
            <person name="Plott C."/>
            <person name="Shakirov E."/>
            <person name="Shu S."/>
            <person name="Yoshinaga Y."/>
            <person name="Zane M."/>
            <person name="Rokhsar D."/>
            <person name="Grimwood J."/>
            <person name="Schmutz J."/>
            <person name="Juenger T."/>
        </authorList>
    </citation>
    <scope>NUCLEOTIDE SEQUENCE [LARGE SCALE GENOMIC DNA]</scope>
    <source>
        <strain evidence="3">cv. HAL2</strain>
    </source>
</reference>
<gene>
    <name evidence="2" type="ORF">GQ55_5G232700</name>
</gene>
<evidence type="ECO:0000313" key="2">
    <source>
        <dbReference type="EMBL" id="PUZ55687.1"/>
    </source>
</evidence>
<dbReference type="AlphaFoldDB" id="A0A2T7DJE8"/>
<feature type="region of interest" description="Disordered" evidence="1">
    <location>
        <begin position="31"/>
        <end position="54"/>
    </location>
</feature>
<dbReference type="Gramene" id="PUZ55687">
    <property type="protein sequence ID" value="PUZ55687"/>
    <property type="gene ID" value="GQ55_5G232700"/>
</dbReference>
<keyword evidence="3" id="KW-1185">Reference proteome</keyword>
<dbReference type="Proteomes" id="UP000244336">
    <property type="component" value="Chromosome 5"/>
</dbReference>
<protein>
    <submittedName>
        <fullName evidence="2">Uncharacterized protein</fullName>
    </submittedName>
</protein>
<name>A0A2T7DJE8_9POAL</name>
<organism evidence="2 3">
    <name type="scientific">Panicum hallii var. hallii</name>
    <dbReference type="NCBI Taxonomy" id="1504633"/>
    <lineage>
        <taxon>Eukaryota</taxon>
        <taxon>Viridiplantae</taxon>
        <taxon>Streptophyta</taxon>
        <taxon>Embryophyta</taxon>
        <taxon>Tracheophyta</taxon>
        <taxon>Spermatophyta</taxon>
        <taxon>Magnoliopsida</taxon>
        <taxon>Liliopsida</taxon>
        <taxon>Poales</taxon>
        <taxon>Poaceae</taxon>
        <taxon>PACMAD clade</taxon>
        <taxon>Panicoideae</taxon>
        <taxon>Panicodae</taxon>
        <taxon>Paniceae</taxon>
        <taxon>Panicinae</taxon>
        <taxon>Panicum</taxon>
        <taxon>Panicum sect. Panicum</taxon>
    </lineage>
</organism>
<evidence type="ECO:0000256" key="1">
    <source>
        <dbReference type="SAM" id="MobiDB-lite"/>
    </source>
</evidence>
<evidence type="ECO:0000313" key="3">
    <source>
        <dbReference type="Proteomes" id="UP000244336"/>
    </source>
</evidence>
<dbReference type="EMBL" id="CM009753">
    <property type="protein sequence ID" value="PUZ55687.1"/>
    <property type="molecule type" value="Genomic_DNA"/>
</dbReference>
<feature type="compositionally biased region" description="Polar residues" evidence="1">
    <location>
        <begin position="31"/>
        <end position="42"/>
    </location>
</feature>